<evidence type="ECO:0000313" key="2">
    <source>
        <dbReference type="Proteomes" id="UP000182827"/>
    </source>
</evidence>
<dbReference type="EMBL" id="FOZU01000016">
    <property type="protein sequence ID" value="SFT00764.1"/>
    <property type="molecule type" value="Genomic_DNA"/>
</dbReference>
<proteinExistence type="predicted"/>
<evidence type="ECO:0008006" key="3">
    <source>
        <dbReference type="Google" id="ProtNLM"/>
    </source>
</evidence>
<name>A0A1I6UHB4_9GAMM</name>
<gene>
    <name evidence="1" type="ORF">SAMN05444586_101624</name>
</gene>
<dbReference type="RefSeq" id="WP_074946593.1">
    <property type="nucleotide sequence ID" value="NZ_FOZU01000016.1"/>
</dbReference>
<sequence length="454" mass="52527">MITDKDLEKIRDYSFEVHCSKVKIFQKQGIVLEGYGIIKMNDYGVFFIEFICLEKKNIPHIDWSISFPEDSLDESQKLYLEAISLTGTIFETEGFRVALQTIFLNKSSVHHILLEKIRTIESIKTSHDHFYIEFNQNVNIPRNKNNSVVSTLGSGSFAWNESIINLDEDNLKVRIVDDHGSKKFISIEGSINPEIILDCLTFYLGFCSGILLQPYYSTYMISKQKIITLYSTNKLYLQKSYVPAIAPKLSNKEFRDGEFHFNILRNSIRLHAKNPKHFLSIFAQWRRVWLSFNSEQDITNLALTTAIEGLLNDIFIPIFKKSKVDSALERDIIEIKKIIDDLEIDVVYKDKLQHSISYLKNITANKALILLAEVGILSKKETDSWKKLRNEVAHPKVRSNNLSKKYKEKENFIACLNLFNSLILQALNYSGPRNYFSPIKEAEIHLFNSKNLDE</sequence>
<evidence type="ECO:0000313" key="1">
    <source>
        <dbReference type="EMBL" id="SFT00764.1"/>
    </source>
</evidence>
<dbReference type="Proteomes" id="UP000182827">
    <property type="component" value="Unassembled WGS sequence"/>
</dbReference>
<reference evidence="2" key="1">
    <citation type="submission" date="2016-10" db="EMBL/GenBank/DDBJ databases">
        <authorList>
            <person name="Varghese N."/>
            <person name="Submissions S."/>
        </authorList>
    </citation>
    <scope>NUCLEOTIDE SEQUENCE [LARGE SCALE GENOMIC DNA]</scope>
    <source>
        <strain evidence="2">ANC 5076</strain>
    </source>
</reference>
<protein>
    <recommendedName>
        <fullName evidence="3">ApeA N-terminal domain-containing protein</fullName>
    </recommendedName>
</protein>
<organism evidence="1 2">
    <name type="scientific">Acinetobacter bohemicus</name>
    <dbReference type="NCBI Taxonomy" id="1435036"/>
    <lineage>
        <taxon>Bacteria</taxon>
        <taxon>Pseudomonadati</taxon>
        <taxon>Pseudomonadota</taxon>
        <taxon>Gammaproteobacteria</taxon>
        <taxon>Moraxellales</taxon>
        <taxon>Moraxellaceae</taxon>
        <taxon>Acinetobacter</taxon>
    </lineage>
</organism>
<accession>A0A1I6UHB4</accession>
<dbReference type="AlphaFoldDB" id="A0A1I6UHB4"/>
<keyword evidence="2" id="KW-1185">Reference proteome</keyword>